<protein>
    <submittedName>
        <fullName evidence="2">Uncharacterized protein</fullName>
    </submittedName>
</protein>
<name>A0A2P2JL08_RHIMU</name>
<reference evidence="2" key="1">
    <citation type="submission" date="2018-02" db="EMBL/GenBank/DDBJ databases">
        <title>Rhizophora mucronata_Transcriptome.</title>
        <authorList>
            <person name="Meera S.P."/>
            <person name="Sreeshan A."/>
            <person name="Augustine A."/>
        </authorList>
    </citation>
    <scope>NUCLEOTIDE SEQUENCE</scope>
    <source>
        <tissue evidence="2">Leaf</tissue>
    </source>
</reference>
<dbReference type="EMBL" id="GGEC01013677">
    <property type="protein sequence ID" value="MBW94160.1"/>
    <property type="molecule type" value="Transcribed_RNA"/>
</dbReference>
<proteinExistence type="predicted"/>
<feature type="region of interest" description="Disordered" evidence="1">
    <location>
        <begin position="25"/>
        <end position="45"/>
    </location>
</feature>
<accession>A0A2P2JL08</accession>
<evidence type="ECO:0000256" key="1">
    <source>
        <dbReference type="SAM" id="MobiDB-lite"/>
    </source>
</evidence>
<organism evidence="2">
    <name type="scientific">Rhizophora mucronata</name>
    <name type="common">Asiatic mangrove</name>
    <dbReference type="NCBI Taxonomy" id="61149"/>
    <lineage>
        <taxon>Eukaryota</taxon>
        <taxon>Viridiplantae</taxon>
        <taxon>Streptophyta</taxon>
        <taxon>Embryophyta</taxon>
        <taxon>Tracheophyta</taxon>
        <taxon>Spermatophyta</taxon>
        <taxon>Magnoliopsida</taxon>
        <taxon>eudicotyledons</taxon>
        <taxon>Gunneridae</taxon>
        <taxon>Pentapetalae</taxon>
        <taxon>rosids</taxon>
        <taxon>fabids</taxon>
        <taxon>Malpighiales</taxon>
        <taxon>Rhizophoraceae</taxon>
        <taxon>Rhizophora</taxon>
    </lineage>
</organism>
<evidence type="ECO:0000313" key="2">
    <source>
        <dbReference type="EMBL" id="MBW94160.1"/>
    </source>
</evidence>
<sequence>MRRNIKLTPLRRAVSTVAGQWHRRSNSATLIGNRKRDKNKRDITN</sequence>
<dbReference type="AlphaFoldDB" id="A0A2P2JL08"/>